<dbReference type="GO" id="GO:0016746">
    <property type="term" value="F:acyltransferase activity"/>
    <property type="evidence" value="ECO:0007669"/>
    <property type="project" value="UniProtKB-KW"/>
</dbReference>
<organism evidence="9 10">
    <name type="scientific">Paenibacillus puldeungensis</name>
    <dbReference type="NCBI Taxonomy" id="696536"/>
    <lineage>
        <taxon>Bacteria</taxon>
        <taxon>Bacillati</taxon>
        <taxon>Bacillota</taxon>
        <taxon>Bacilli</taxon>
        <taxon>Bacillales</taxon>
        <taxon>Paenibacillaceae</taxon>
        <taxon>Paenibacillus</taxon>
    </lineage>
</organism>
<feature type="transmembrane region" description="Helical" evidence="7">
    <location>
        <begin position="52"/>
        <end position="69"/>
    </location>
</feature>
<evidence type="ECO:0000256" key="7">
    <source>
        <dbReference type="SAM" id="Phobius"/>
    </source>
</evidence>
<evidence type="ECO:0000256" key="2">
    <source>
        <dbReference type="ARBA" id="ARBA00007400"/>
    </source>
</evidence>
<keyword evidence="6 7" id="KW-0472">Membrane</keyword>
<dbReference type="Proteomes" id="UP001597262">
    <property type="component" value="Unassembled WGS sequence"/>
</dbReference>
<feature type="transmembrane region" description="Helical" evidence="7">
    <location>
        <begin position="160"/>
        <end position="179"/>
    </location>
</feature>
<comment type="similarity">
    <text evidence="2">Belongs to the acyltransferase 3 family.</text>
</comment>
<feature type="transmembrane region" description="Helical" evidence="7">
    <location>
        <begin position="90"/>
        <end position="110"/>
    </location>
</feature>
<keyword evidence="9" id="KW-0808">Transferase</keyword>
<evidence type="ECO:0000256" key="4">
    <source>
        <dbReference type="ARBA" id="ARBA00022692"/>
    </source>
</evidence>
<dbReference type="RefSeq" id="WP_379321812.1">
    <property type="nucleotide sequence ID" value="NZ_JBHTLM010000030.1"/>
</dbReference>
<evidence type="ECO:0000256" key="6">
    <source>
        <dbReference type="ARBA" id="ARBA00023136"/>
    </source>
</evidence>
<accession>A0ABW3S4G2</accession>
<feature type="domain" description="Acyltransferase 3" evidence="8">
    <location>
        <begin position="8"/>
        <end position="356"/>
    </location>
</feature>
<feature type="transmembrane region" description="Helical" evidence="7">
    <location>
        <begin position="302"/>
        <end position="321"/>
    </location>
</feature>
<evidence type="ECO:0000256" key="5">
    <source>
        <dbReference type="ARBA" id="ARBA00022989"/>
    </source>
</evidence>
<reference evidence="10" key="1">
    <citation type="journal article" date="2019" name="Int. J. Syst. Evol. Microbiol.">
        <title>The Global Catalogue of Microorganisms (GCM) 10K type strain sequencing project: providing services to taxonomists for standard genome sequencing and annotation.</title>
        <authorList>
            <consortium name="The Broad Institute Genomics Platform"/>
            <consortium name="The Broad Institute Genome Sequencing Center for Infectious Disease"/>
            <person name="Wu L."/>
            <person name="Ma J."/>
        </authorList>
    </citation>
    <scope>NUCLEOTIDE SEQUENCE [LARGE SCALE GENOMIC DNA]</scope>
    <source>
        <strain evidence="10">CCUG 59189</strain>
    </source>
</reference>
<evidence type="ECO:0000313" key="10">
    <source>
        <dbReference type="Proteomes" id="UP001597262"/>
    </source>
</evidence>
<keyword evidence="9" id="KW-0012">Acyltransferase</keyword>
<keyword evidence="3" id="KW-1003">Cell membrane</keyword>
<name>A0ABW3S4G2_9BACL</name>
<dbReference type="InterPro" id="IPR002656">
    <property type="entry name" value="Acyl_transf_3_dom"/>
</dbReference>
<evidence type="ECO:0000256" key="1">
    <source>
        <dbReference type="ARBA" id="ARBA00004651"/>
    </source>
</evidence>
<feature type="transmembrane region" description="Helical" evidence="7">
    <location>
        <begin position="341"/>
        <end position="360"/>
    </location>
</feature>
<comment type="subcellular location">
    <subcellularLocation>
        <location evidence="1">Cell membrane</location>
        <topology evidence="1">Multi-pass membrane protein</topology>
    </subcellularLocation>
</comment>
<protein>
    <submittedName>
        <fullName evidence="9">Acyltransferase</fullName>
    </submittedName>
</protein>
<dbReference type="PANTHER" id="PTHR40074">
    <property type="entry name" value="O-ACETYLTRANSFERASE WECH"/>
    <property type="match status" value="1"/>
</dbReference>
<feature type="transmembrane region" description="Helical" evidence="7">
    <location>
        <begin position="130"/>
        <end position="148"/>
    </location>
</feature>
<dbReference type="PANTHER" id="PTHR40074:SF2">
    <property type="entry name" value="O-ACETYLTRANSFERASE WECH"/>
    <property type="match status" value="1"/>
</dbReference>
<dbReference type="EMBL" id="JBHTLM010000030">
    <property type="protein sequence ID" value="MFD1179388.1"/>
    <property type="molecule type" value="Genomic_DNA"/>
</dbReference>
<keyword evidence="4 7" id="KW-0812">Transmembrane</keyword>
<feature type="transmembrane region" description="Helical" evidence="7">
    <location>
        <begin position="273"/>
        <end position="290"/>
    </location>
</feature>
<evidence type="ECO:0000256" key="3">
    <source>
        <dbReference type="ARBA" id="ARBA00022475"/>
    </source>
</evidence>
<keyword evidence="5 7" id="KW-1133">Transmembrane helix</keyword>
<comment type="caution">
    <text evidence="9">The sequence shown here is derived from an EMBL/GenBank/DDBJ whole genome shotgun (WGS) entry which is preliminary data.</text>
</comment>
<gene>
    <name evidence="9" type="ORF">ACFQ3W_24265</name>
</gene>
<evidence type="ECO:0000259" key="8">
    <source>
        <dbReference type="Pfam" id="PF01757"/>
    </source>
</evidence>
<feature type="transmembrane region" description="Helical" evidence="7">
    <location>
        <begin position="12"/>
        <end position="32"/>
    </location>
</feature>
<feature type="transmembrane region" description="Helical" evidence="7">
    <location>
        <begin position="202"/>
        <end position="219"/>
    </location>
</feature>
<sequence>MKKARLEEVEILRGIAFLAVVLQHVIAGVFGQPDVGDSSIIIGTTLLGISRFAVPLFVFITGVVLFYNYDGKLNYLNFMRKRFKQIILPYLGWTIFYHVWVCFLSGVSATTTWNELLNMVKLTLTGKASYHLWFMVMIIPFYFLYPVFRSLLSRKRKASTNLIVVAVIFALNLILIYALRQGVISSDNPRLGFIFDYLDRNFLFWIFYFMLGGLVGLYYDQWRKFVDKTKYICMALLAVCLYIIYENIVRAVAIYPDAPYLWSANVTVPLKPLMMATITLLIVVVFAGTMKLVSKPSRLSNLIGLFGKYSFGTYLMHAFILRFTKYFSVEVLSMLDVYSQTIISFILCSAISLFLTIRLSRIKISVGDMMVGRV</sequence>
<evidence type="ECO:0000313" key="9">
    <source>
        <dbReference type="EMBL" id="MFD1179388.1"/>
    </source>
</evidence>
<keyword evidence="10" id="KW-1185">Reference proteome</keyword>
<dbReference type="Pfam" id="PF01757">
    <property type="entry name" value="Acyl_transf_3"/>
    <property type="match status" value="1"/>
</dbReference>
<feature type="transmembrane region" description="Helical" evidence="7">
    <location>
        <begin position="231"/>
        <end position="253"/>
    </location>
</feature>
<proteinExistence type="inferred from homology"/>